<evidence type="ECO:0000313" key="3">
    <source>
        <dbReference type="Proteomes" id="UP001242010"/>
    </source>
</evidence>
<accession>A0ABM8DNQ9</accession>
<name>A0ABM8DNQ9_9BACT</name>
<reference evidence="3" key="1">
    <citation type="journal article" date="2023" name="Int. J. Syst. Evol. Microbiol.">
        <title>Mesoterricola silvestris gen. nov., sp. nov., Mesoterricola sediminis sp. nov., Geothrix oryzae sp. nov., Geothrix edaphica sp. nov., Geothrix rubra sp. nov., and Geothrix limicola sp. nov., six novel members of Acidobacteriota isolated from soils.</title>
        <authorList>
            <person name="Itoh H."/>
            <person name="Sugisawa Y."/>
            <person name="Mise K."/>
            <person name="Xu Z."/>
            <person name="Kuniyasu M."/>
            <person name="Ushijima N."/>
            <person name="Kawano K."/>
            <person name="Kobayashi E."/>
            <person name="Shiratori Y."/>
            <person name="Masuda Y."/>
            <person name="Senoo K."/>
        </authorList>
    </citation>
    <scope>NUCLEOTIDE SEQUENCE [LARGE SCALE GENOMIC DNA]</scope>
    <source>
        <strain evidence="3">Red222</strain>
    </source>
</reference>
<protein>
    <submittedName>
        <fullName evidence="2">Uncharacterized protein</fullName>
    </submittedName>
</protein>
<keyword evidence="1" id="KW-0812">Transmembrane</keyword>
<dbReference type="RefSeq" id="WP_286355203.1">
    <property type="nucleotide sequence ID" value="NZ_AP027079.1"/>
</dbReference>
<sequence length="114" mass="12350">MLFLVFYFLLFVVLLFQGTHVAGEVKNPLGTLPEEVGQNPVAASRWGLVLISAGLFGSVLGLLGFRSQNLATARPAFFALGLALLALYALWVIFLGRKAEFIGRPTVADDHGHH</sequence>
<evidence type="ECO:0000313" key="2">
    <source>
        <dbReference type="EMBL" id="BDU68568.1"/>
    </source>
</evidence>
<proteinExistence type="predicted"/>
<keyword evidence="1" id="KW-0472">Membrane</keyword>
<evidence type="ECO:0000256" key="1">
    <source>
        <dbReference type="SAM" id="Phobius"/>
    </source>
</evidence>
<keyword evidence="1" id="KW-1133">Transmembrane helix</keyword>
<organism evidence="2 3">
    <name type="scientific">Geothrix oryzae</name>
    <dbReference type="NCBI Taxonomy" id="2927975"/>
    <lineage>
        <taxon>Bacteria</taxon>
        <taxon>Pseudomonadati</taxon>
        <taxon>Acidobacteriota</taxon>
        <taxon>Holophagae</taxon>
        <taxon>Holophagales</taxon>
        <taxon>Holophagaceae</taxon>
        <taxon>Geothrix</taxon>
    </lineage>
</organism>
<dbReference type="EMBL" id="AP027079">
    <property type="protein sequence ID" value="BDU68568.1"/>
    <property type="molecule type" value="Genomic_DNA"/>
</dbReference>
<gene>
    <name evidence="2" type="ORF">GETHOR_06690</name>
</gene>
<keyword evidence="3" id="KW-1185">Reference proteome</keyword>
<feature type="transmembrane region" description="Helical" evidence="1">
    <location>
        <begin position="77"/>
        <end position="96"/>
    </location>
</feature>
<dbReference type="Proteomes" id="UP001242010">
    <property type="component" value="Chromosome"/>
</dbReference>
<feature type="transmembrane region" description="Helical" evidence="1">
    <location>
        <begin position="46"/>
        <end position="65"/>
    </location>
</feature>